<dbReference type="AlphaFoldDB" id="A0A072P8K2"/>
<dbReference type="OrthoDB" id="5357726at2759"/>
<evidence type="ECO:0000256" key="1">
    <source>
        <dbReference type="SAM" id="MobiDB-lite"/>
    </source>
</evidence>
<evidence type="ECO:0000313" key="3">
    <source>
        <dbReference type="Proteomes" id="UP000027920"/>
    </source>
</evidence>
<feature type="non-terminal residue" evidence="2">
    <location>
        <position position="1"/>
    </location>
</feature>
<dbReference type="EMBL" id="AMGV01000006">
    <property type="protein sequence ID" value="KEF56077.1"/>
    <property type="molecule type" value="Genomic_DNA"/>
</dbReference>
<dbReference type="GO" id="GO:0008237">
    <property type="term" value="F:metallopeptidase activity"/>
    <property type="evidence" value="ECO:0007669"/>
    <property type="project" value="InterPro"/>
</dbReference>
<gene>
    <name evidence="2" type="ORF">A1O9_07658</name>
</gene>
<dbReference type="GeneID" id="25282571"/>
<name>A0A072P8K2_9EURO</name>
<dbReference type="HOGENOM" id="CLU_052681_0_0_1"/>
<protein>
    <recommendedName>
        <fullName evidence="4">Lysine-specific metallo-endopeptidase domain-containing protein</fullName>
    </recommendedName>
</protein>
<sequence>LLLLLLSHTPICHALWPEFLDPAAEASQLFDAVKDAVQIARVVAATFNDCDTTYNRYFRQRDSQLVRHFFQRITDIPLDTAINADSLEEVFNKPIKDGLREKYAKLSISYGPHPNRPDQSDPDPCTSHRRFAQMENGRSENGMITVCERTFRLPLSSEIENSPAGARTRGAILDHGFSCDGLGYNDSGWMKTMGSTLLHELMHWSYPFDDLSDFHYDIEESDLGYTQITDFVNVNPQPDWPPKGYGPYYSAMLRDLENDGMSSKTLQNVDNCVYYAVSKYCSFTYKKTFGPATSQNDTVRYRGRPSRPGRSAWEPRDVSVDEDVPPQVN</sequence>
<accession>A0A072P8K2</accession>
<organism evidence="2 3">
    <name type="scientific">Exophiala aquamarina CBS 119918</name>
    <dbReference type="NCBI Taxonomy" id="1182545"/>
    <lineage>
        <taxon>Eukaryota</taxon>
        <taxon>Fungi</taxon>
        <taxon>Dikarya</taxon>
        <taxon>Ascomycota</taxon>
        <taxon>Pezizomycotina</taxon>
        <taxon>Eurotiomycetes</taxon>
        <taxon>Chaetothyriomycetidae</taxon>
        <taxon>Chaetothyriales</taxon>
        <taxon>Herpotrichiellaceae</taxon>
        <taxon>Exophiala</taxon>
    </lineage>
</organism>
<dbReference type="VEuPathDB" id="FungiDB:A1O9_07658"/>
<evidence type="ECO:0000313" key="2">
    <source>
        <dbReference type="EMBL" id="KEF56077.1"/>
    </source>
</evidence>
<proteinExistence type="predicted"/>
<feature type="compositionally biased region" description="Acidic residues" evidence="1">
    <location>
        <begin position="320"/>
        <end position="329"/>
    </location>
</feature>
<dbReference type="InterPro" id="IPR024079">
    <property type="entry name" value="MetalloPept_cat_dom_sf"/>
</dbReference>
<reference evidence="2 3" key="1">
    <citation type="submission" date="2013-03" db="EMBL/GenBank/DDBJ databases">
        <title>The Genome Sequence of Exophiala aquamarina CBS 119918.</title>
        <authorList>
            <consortium name="The Broad Institute Genomics Platform"/>
            <person name="Cuomo C."/>
            <person name="de Hoog S."/>
            <person name="Gorbushina A."/>
            <person name="Walker B."/>
            <person name="Young S.K."/>
            <person name="Zeng Q."/>
            <person name="Gargeya S."/>
            <person name="Fitzgerald M."/>
            <person name="Haas B."/>
            <person name="Abouelleil A."/>
            <person name="Allen A.W."/>
            <person name="Alvarado L."/>
            <person name="Arachchi H.M."/>
            <person name="Berlin A.M."/>
            <person name="Chapman S.B."/>
            <person name="Gainer-Dewar J."/>
            <person name="Goldberg J."/>
            <person name="Griggs A."/>
            <person name="Gujja S."/>
            <person name="Hansen M."/>
            <person name="Howarth C."/>
            <person name="Imamovic A."/>
            <person name="Ireland A."/>
            <person name="Larimer J."/>
            <person name="McCowan C."/>
            <person name="Murphy C."/>
            <person name="Pearson M."/>
            <person name="Poon T.W."/>
            <person name="Priest M."/>
            <person name="Roberts A."/>
            <person name="Saif S."/>
            <person name="Shea T."/>
            <person name="Sisk P."/>
            <person name="Sykes S."/>
            <person name="Wortman J."/>
            <person name="Nusbaum C."/>
            <person name="Birren B."/>
        </authorList>
    </citation>
    <scope>NUCLEOTIDE SEQUENCE [LARGE SCALE GENOMIC DNA]</scope>
    <source>
        <strain evidence="2 3">CBS 119918</strain>
    </source>
</reference>
<dbReference type="RefSeq" id="XP_013258667.1">
    <property type="nucleotide sequence ID" value="XM_013403213.1"/>
</dbReference>
<dbReference type="Gene3D" id="3.40.390.10">
    <property type="entry name" value="Collagenase (Catalytic Domain)"/>
    <property type="match status" value="1"/>
</dbReference>
<keyword evidence="3" id="KW-1185">Reference proteome</keyword>
<feature type="region of interest" description="Disordered" evidence="1">
    <location>
        <begin position="294"/>
        <end position="329"/>
    </location>
</feature>
<feature type="region of interest" description="Disordered" evidence="1">
    <location>
        <begin position="109"/>
        <end position="129"/>
    </location>
</feature>
<evidence type="ECO:0008006" key="4">
    <source>
        <dbReference type="Google" id="ProtNLM"/>
    </source>
</evidence>
<comment type="caution">
    <text evidence="2">The sequence shown here is derived from an EMBL/GenBank/DDBJ whole genome shotgun (WGS) entry which is preliminary data.</text>
</comment>
<dbReference type="Proteomes" id="UP000027920">
    <property type="component" value="Unassembled WGS sequence"/>
</dbReference>
<feature type="non-terminal residue" evidence="2">
    <location>
        <position position="329"/>
    </location>
</feature>